<dbReference type="GO" id="GO:0003677">
    <property type="term" value="F:DNA binding"/>
    <property type="evidence" value="ECO:0007669"/>
    <property type="project" value="UniProtKB-KW"/>
</dbReference>
<dbReference type="Proteomes" id="UP000203417">
    <property type="component" value="Segment"/>
</dbReference>
<accession>A0A0K2CXJ9</accession>
<dbReference type="PROSITE" id="PS50943">
    <property type="entry name" value="HTH_CROC1"/>
    <property type="match status" value="1"/>
</dbReference>
<keyword evidence="3" id="KW-0804">Transcription</keyword>
<evidence type="ECO:0000256" key="3">
    <source>
        <dbReference type="ARBA" id="ARBA00023163"/>
    </source>
</evidence>
<dbReference type="PANTHER" id="PTHR40661">
    <property type="match status" value="1"/>
</dbReference>
<dbReference type="GeneID" id="26630181"/>
<dbReference type="PANTHER" id="PTHR40661:SF1">
    <property type="entry name" value="HTH CRO_C1-TYPE DOMAIN-CONTAINING PROTEIN"/>
    <property type="match status" value="1"/>
</dbReference>
<dbReference type="CDD" id="cd00093">
    <property type="entry name" value="HTH_XRE"/>
    <property type="match status" value="1"/>
</dbReference>
<organism evidence="5 6">
    <name type="scientific">Paenibacillus phage Fern</name>
    <dbReference type="NCBI Taxonomy" id="1636255"/>
    <lineage>
        <taxon>Viruses</taxon>
        <taxon>Duplodnaviria</taxon>
        <taxon>Heunggongvirae</taxon>
        <taxon>Uroviricota</taxon>
        <taxon>Caudoviricetes</taxon>
        <taxon>Fernvirus</taxon>
        <taxon>Fernvirus fern</taxon>
    </lineage>
</organism>
<proteinExistence type="predicted"/>
<protein>
    <submittedName>
        <fullName evidence="5">Helix-turn-helix domain XRE family transcriptional regulator</fullName>
    </submittedName>
</protein>
<dbReference type="Gene3D" id="1.10.260.40">
    <property type="entry name" value="lambda repressor-like DNA-binding domains"/>
    <property type="match status" value="1"/>
</dbReference>
<evidence type="ECO:0000256" key="1">
    <source>
        <dbReference type="ARBA" id="ARBA00023015"/>
    </source>
</evidence>
<dbReference type="Pfam" id="PF01381">
    <property type="entry name" value="HTH_3"/>
    <property type="match status" value="1"/>
</dbReference>
<dbReference type="Pfam" id="PF00717">
    <property type="entry name" value="Peptidase_S24"/>
    <property type="match status" value="1"/>
</dbReference>
<dbReference type="EMBL" id="KT361649">
    <property type="protein sequence ID" value="ALA12299.1"/>
    <property type="molecule type" value="Genomic_DNA"/>
</dbReference>
<dbReference type="InterPro" id="IPR015927">
    <property type="entry name" value="Peptidase_S24_S26A/B/C"/>
</dbReference>
<gene>
    <name evidence="5" type="ORF">FERN_33</name>
</gene>
<dbReference type="InterPro" id="IPR010982">
    <property type="entry name" value="Lambda_DNA-bd_dom_sf"/>
</dbReference>
<feature type="domain" description="HTH cro/C1-type" evidence="4">
    <location>
        <begin position="13"/>
        <end position="67"/>
    </location>
</feature>
<dbReference type="SMART" id="SM00530">
    <property type="entry name" value="HTH_XRE"/>
    <property type="match status" value="1"/>
</dbReference>
<evidence type="ECO:0000313" key="5">
    <source>
        <dbReference type="EMBL" id="ALA12299.1"/>
    </source>
</evidence>
<dbReference type="CDD" id="cd06462">
    <property type="entry name" value="Peptidase_S24_S26"/>
    <property type="match status" value="1"/>
</dbReference>
<dbReference type="RefSeq" id="YP_009203235.1">
    <property type="nucleotide sequence ID" value="NC_028851.1"/>
</dbReference>
<dbReference type="SUPFAM" id="SSF51306">
    <property type="entry name" value="LexA/Signal peptidase"/>
    <property type="match status" value="1"/>
</dbReference>
<dbReference type="Gene3D" id="2.10.109.10">
    <property type="entry name" value="Umud Fragment, subunit A"/>
    <property type="match status" value="1"/>
</dbReference>
<keyword evidence="2" id="KW-0238">DNA-binding</keyword>
<evidence type="ECO:0000259" key="4">
    <source>
        <dbReference type="PROSITE" id="PS50943"/>
    </source>
</evidence>
<evidence type="ECO:0000313" key="6">
    <source>
        <dbReference type="Proteomes" id="UP000203417"/>
    </source>
</evidence>
<keyword evidence="6" id="KW-1185">Reference proteome</keyword>
<dbReference type="OrthoDB" id="24012at10239"/>
<dbReference type="InterPro" id="IPR001387">
    <property type="entry name" value="Cro/C1-type_HTH"/>
</dbReference>
<keyword evidence="1" id="KW-0805">Transcription regulation</keyword>
<reference evidence="5 6" key="1">
    <citation type="journal article" date="2015" name="Genome Announc.">
        <title>Complete Genome Sequences of Nine Phages Capable of Infecting Paenibacillus larvae, the Causative Agent of American Foulbrood Disease in Honeybees.</title>
        <authorList>
            <person name="Tsourkas P.K."/>
            <person name="Yost D.G."/>
            <person name="Krohn A."/>
            <person name="LeBlanc L."/>
            <person name="Zhang A."/>
            <person name="Stamereilers C."/>
            <person name="Amy P.S."/>
        </authorList>
    </citation>
    <scope>NUCLEOTIDE SEQUENCE [LARGE SCALE GENOMIC DNA]</scope>
</reference>
<dbReference type="SUPFAM" id="SSF47413">
    <property type="entry name" value="lambda repressor-like DNA-binding domains"/>
    <property type="match status" value="1"/>
</dbReference>
<name>A0A0K2CXJ9_9CAUD</name>
<dbReference type="InterPro" id="IPR036286">
    <property type="entry name" value="LexA/Signal_pep-like_sf"/>
</dbReference>
<evidence type="ECO:0000256" key="2">
    <source>
        <dbReference type="ARBA" id="ARBA00023125"/>
    </source>
</evidence>
<dbReference type="KEGG" id="vg:26630181"/>
<sequence length="223" mass="25318">MKQDVSRYVGNKIREYRLNKKLTQKELGILVGVKHNTISSYEKATNEPEQDMLFSLAKALDVSINDFFPPINDSLERTPLSSSVYPYYPISISAGKPIEVNSITEDNLETITLPDAMMGKWAGSEDIYIMRVNGESMNKVIPHNSLIVVKDVELSELKNGDIVVYSNGNEYSVKHFYKDEVNNRVIFRPDSTDPSFTDYLVSYEDTTEIKIHGKVVMYVVDSD</sequence>